<dbReference type="SUPFAM" id="SSF51182">
    <property type="entry name" value="RmlC-like cupins"/>
    <property type="match status" value="1"/>
</dbReference>
<evidence type="ECO:0000256" key="8">
    <source>
        <dbReference type="RuleBase" id="RU004190"/>
    </source>
</evidence>
<keyword evidence="12" id="KW-0413">Isomerase</keyword>
<dbReference type="PANTHER" id="PTHR46390:SF1">
    <property type="entry name" value="MANNOSE-1-PHOSPHATE GUANYLYLTRANSFERASE"/>
    <property type="match status" value="1"/>
</dbReference>
<dbReference type="PANTHER" id="PTHR46390">
    <property type="entry name" value="MANNOSE-1-PHOSPHATE GUANYLYLTRANSFERASE"/>
    <property type="match status" value="1"/>
</dbReference>
<dbReference type="CDD" id="cd02509">
    <property type="entry name" value="GDP-M1P_Guanylyltransferase"/>
    <property type="match status" value="1"/>
</dbReference>
<dbReference type="OrthoDB" id="5825at2157"/>
<dbReference type="AlphaFoldDB" id="A0A1I4UK95"/>
<dbReference type="EMBL" id="FOUJ01000007">
    <property type="protein sequence ID" value="SFM89396.1"/>
    <property type="molecule type" value="Genomic_DNA"/>
</dbReference>
<feature type="domain" description="MannoseP isomerase/GMP-like beta-helix" evidence="11">
    <location>
        <begin position="319"/>
        <end position="371"/>
    </location>
</feature>
<keyword evidence="6" id="KW-0342">GTP-binding</keyword>
<feature type="domain" description="Nucleotidyl transferase" evidence="9">
    <location>
        <begin position="41"/>
        <end position="309"/>
    </location>
</feature>
<accession>A0A1I4UK95</accession>
<evidence type="ECO:0000256" key="4">
    <source>
        <dbReference type="ARBA" id="ARBA00022695"/>
    </source>
</evidence>
<evidence type="ECO:0000313" key="13">
    <source>
        <dbReference type="Proteomes" id="UP000198535"/>
    </source>
</evidence>
<feature type="domain" description="Mannose-6-phosphate isomerase type II C-terminal" evidence="10">
    <location>
        <begin position="375"/>
        <end position="489"/>
    </location>
</feature>
<organism evidence="12 13">
    <name type="scientific">Methanolobus profundi</name>
    <dbReference type="NCBI Taxonomy" id="487685"/>
    <lineage>
        <taxon>Archaea</taxon>
        <taxon>Methanobacteriati</taxon>
        <taxon>Methanobacteriota</taxon>
        <taxon>Stenosarchaea group</taxon>
        <taxon>Methanomicrobia</taxon>
        <taxon>Methanosarcinales</taxon>
        <taxon>Methanosarcinaceae</taxon>
        <taxon>Methanolobus</taxon>
    </lineage>
</organism>
<evidence type="ECO:0000256" key="7">
    <source>
        <dbReference type="ARBA" id="ARBA00047343"/>
    </source>
</evidence>
<keyword evidence="3 12" id="KW-0808">Transferase</keyword>
<evidence type="ECO:0000256" key="5">
    <source>
        <dbReference type="ARBA" id="ARBA00022741"/>
    </source>
</evidence>
<dbReference type="Pfam" id="PF00483">
    <property type="entry name" value="NTP_transferase"/>
    <property type="match status" value="1"/>
</dbReference>
<dbReference type="GO" id="GO:0016853">
    <property type="term" value="F:isomerase activity"/>
    <property type="evidence" value="ECO:0007669"/>
    <property type="project" value="UniProtKB-KW"/>
</dbReference>
<dbReference type="Pfam" id="PF01050">
    <property type="entry name" value="MannoseP_isomer"/>
    <property type="match status" value="1"/>
</dbReference>
<dbReference type="InterPro" id="IPR005835">
    <property type="entry name" value="NTP_transferase_dom"/>
</dbReference>
<dbReference type="InterPro" id="IPR011051">
    <property type="entry name" value="RmlC_Cupin_sf"/>
</dbReference>
<evidence type="ECO:0000256" key="1">
    <source>
        <dbReference type="ARBA" id="ARBA00006115"/>
    </source>
</evidence>
<dbReference type="GO" id="GO:0004475">
    <property type="term" value="F:mannose-1-phosphate guanylyltransferase (GTP) activity"/>
    <property type="evidence" value="ECO:0007669"/>
    <property type="project" value="UniProtKB-EC"/>
</dbReference>
<dbReference type="InterPro" id="IPR051161">
    <property type="entry name" value="Mannose-6P_isomerase_type2"/>
</dbReference>
<proteinExistence type="inferred from homology"/>
<protein>
    <recommendedName>
        <fullName evidence="2">mannose-1-phosphate guanylyltransferase</fullName>
        <ecNumber evidence="2">2.7.7.13</ecNumber>
    </recommendedName>
</protein>
<evidence type="ECO:0000259" key="10">
    <source>
        <dbReference type="Pfam" id="PF01050"/>
    </source>
</evidence>
<dbReference type="CDD" id="cd02213">
    <property type="entry name" value="cupin_PMI_typeII_C"/>
    <property type="match status" value="1"/>
</dbReference>
<keyword evidence="4 12" id="KW-0548">Nucleotidyltransferase</keyword>
<dbReference type="STRING" id="487685.SAMN04488696_2757"/>
<evidence type="ECO:0000313" key="12">
    <source>
        <dbReference type="EMBL" id="SFM89396.1"/>
    </source>
</evidence>
<comment type="catalytic activity">
    <reaction evidence="7">
        <text>alpha-D-mannose 1-phosphate + GTP + H(+) = GDP-alpha-D-mannose + diphosphate</text>
        <dbReference type="Rhea" id="RHEA:15229"/>
        <dbReference type="ChEBI" id="CHEBI:15378"/>
        <dbReference type="ChEBI" id="CHEBI:33019"/>
        <dbReference type="ChEBI" id="CHEBI:37565"/>
        <dbReference type="ChEBI" id="CHEBI:57527"/>
        <dbReference type="ChEBI" id="CHEBI:58409"/>
        <dbReference type="EC" id="2.7.7.13"/>
    </reaction>
</comment>
<evidence type="ECO:0000259" key="9">
    <source>
        <dbReference type="Pfam" id="PF00483"/>
    </source>
</evidence>
<sequence>MHPADRRSSKKIPFSYIFGCPFIDKKHETHNNVCNWRNFIKSIILAGGSGTRLWPLSREKYPKQFLKLNETSLFQDTVIRCLEISGISEIFVVTNESQKFFVSGQIEELGYDIPKENILLEPVGKNTLPAITYGMHEIKMLFGKAVVGIFSSDHILDKNAMLTIKESESLASEYLLTFGIEPTSPHTGYGYIKPSEQIGIGYKVSEFREKPDATTARKYIEEGCLWNSGMFLFDTDVFFEELEKYEPDIAAEFTNSEDIKEIYEKIYSISIDYGIMERSDRIAVVKLQERWSDLGNFNSIYEEFEKDANSNLVYNCDDVLIDSPGNLIYSKQDKVVSLIDVTNMIVVDTPDALLICPKTSSQKVKDVVSALKDTNDERAELHQTVYRPWGSYTILENSDGHKIKNIVVLPQKKLSLQLHHHRSEHWVVVKGMACVQADEEHYFLRQGESTFIRAGMKHRLSNPGKVPLEIIEVQLGDYVEEDDIIRFDDDYGRE</sequence>
<reference evidence="13" key="1">
    <citation type="submission" date="2016-10" db="EMBL/GenBank/DDBJ databases">
        <authorList>
            <person name="Varghese N."/>
            <person name="Submissions S."/>
        </authorList>
    </citation>
    <scope>NUCLEOTIDE SEQUENCE [LARGE SCALE GENOMIC DNA]</scope>
    <source>
        <strain evidence="13">Mob M</strain>
    </source>
</reference>
<dbReference type="NCBIfam" id="TIGR01479">
    <property type="entry name" value="GMP_PMI"/>
    <property type="match status" value="1"/>
</dbReference>
<comment type="similarity">
    <text evidence="1 8">Belongs to the mannose-6-phosphate isomerase type 2 family.</text>
</comment>
<dbReference type="GO" id="GO:0005525">
    <property type="term" value="F:GTP binding"/>
    <property type="evidence" value="ECO:0007669"/>
    <property type="project" value="UniProtKB-KW"/>
</dbReference>
<dbReference type="InterPro" id="IPR001538">
    <property type="entry name" value="Man6P_isomerase-2_C"/>
</dbReference>
<dbReference type="InterPro" id="IPR049577">
    <property type="entry name" value="GMPP_N"/>
</dbReference>
<dbReference type="Proteomes" id="UP000198535">
    <property type="component" value="Unassembled WGS sequence"/>
</dbReference>
<dbReference type="Gene3D" id="3.90.550.10">
    <property type="entry name" value="Spore Coat Polysaccharide Biosynthesis Protein SpsA, Chain A"/>
    <property type="match status" value="1"/>
</dbReference>
<dbReference type="Gene3D" id="2.60.120.10">
    <property type="entry name" value="Jelly Rolls"/>
    <property type="match status" value="1"/>
</dbReference>
<dbReference type="GO" id="GO:0000271">
    <property type="term" value="P:polysaccharide biosynthetic process"/>
    <property type="evidence" value="ECO:0007669"/>
    <property type="project" value="InterPro"/>
</dbReference>
<dbReference type="SUPFAM" id="SSF53448">
    <property type="entry name" value="Nucleotide-diphospho-sugar transferases"/>
    <property type="match status" value="1"/>
</dbReference>
<evidence type="ECO:0000256" key="3">
    <source>
        <dbReference type="ARBA" id="ARBA00022679"/>
    </source>
</evidence>
<keyword evidence="5" id="KW-0547">Nucleotide-binding</keyword>
<dbReference type="EC" id="2.7.7.13" evidence="2"/>
<dbReference type="InterPro" id="IPR006375">
    <property type="entry name" value="Man1P_GuaTrfase/Man6P_Isoase"/>
</dbReference>
<keyword evidence="13" id="KW-1185">Reference proteome</keyword>
<dbReference type="GO" id="GO:0009298">
    <property type="term" value="P:GDP-mannose biosynthetic process"/>
    <property type="evidence" value="ECO:0007669"/>
    <property type="project" value="TreeGrafter"/>
</dbReference>
<dbReference type="InterPro" id="IPR029044">
    <property type="entry name" value="Nucleotide-diphossugar_trans"/>
</dbReference>
<evidence type="ECO:0000256" key="6">
    <source>
        <dbReference type="ARBA" id="ARBA00023134"/>
    </source>
</evidence>
<evidence type="ECO:0000259" key="11">
    <source>
        <dbReference type="Pfam" id="PF22640"/>
    </source>
</evidence>
<dbReference type="Pfam" id="PF22640">
    <property type="entry name" value="ManC_GMP_beta-helix"/>
    <property type="match status" value="1"/>
</dbReference>
<dbReference type="InterPro" id="IPR014710">
    <property type="entry name" value="RmlC-like_jellyroll"/>
</dbReference>
<dbReference type="FunFam" id="2.60.120.10:FF:000032">
    <property type="entry name" value="Mannose-1-phosphate guanylyltransferase/mannose-6-phosphate isomerase"/>
    <property type="match status" value="1"/>
</dbReference>
<evidence type="ECO:0000256" key="2">
    <source>
        <dbReference type="ARBA" id="ARBA00012387"/>
    </source>
</evidence>
<name>A0A1I4UK95_9EURY</name>
<gene>
    <name evidence="12" type="ORF">SAMN04488696_2757</name>
</gene>
<dbReference type="InterPro" id="IPR054566">
    <property type="entry name" value="ManC/GMP-like_b-helix"/>
</dbReference>